<evidence type="ECO:0000313" key="3">
    <source>
        <dbReference type="Proteomes" id="UP000006038"/>
    </source>
</evidence>
<reference evidence="2" key="1">
    <citation type="journal article" date="2013" name="Nat. Commun.">
        <title>Whole-genome sequencing of Oryza brachyantha reveals mechanisms underlying Oryza genome evolution.</title>
        <authorList>
            <person name="Chen J."/>
            <person name="Huang Q."/>
            <person name="Gao D."/>
            <person name="Wang J."/>
            <person name="Lang Y."/>
            <person name="Liu T."/>
            <person name="Li B."/>
            <person name="Bai Z."/>
            <person name="Luis Goicoechea J."/>
            <person name="Liang C."/>
            <person name="Chen C."/>
            <person name="Zhang W."/>
            <person name="Sun S."/>
            <person name="Liao Y."/>
            <person name="Zhang X."/>
            <person name="Yang L."/>
            <person name="Song C."/>
            <person name="Wang M."/>
            <person name="Shi J."/>
            <person name="Liu G."/>
            <person name="Liu J."/>
            <person name="Zhou H."/>
            <person name="Zhou W."/>
            <person name="Yu Q."/>
            <person name="An N."/>
            <person name="Chen Y."/>
            <person name="Cai Q."/>
            <person name="Wang B."/>
            <person name="Liu B."/>
            <person name="Min J."/>
            <person name="Huang Y."/>
            <person name="Wu H."/>
            <person name="Li Z."/>
            <person name="Zhang Y."/>
            <person name="Yin Y."/>
            <person name="Song W."/>
            <person name="Jiang J."/>
            <person name="Jackson S.A."/>
            <person name="Wing R.A."/>
            <person name="Wang J."/>
            <person name="Chen M."/>
        </authorList>
    </citation>
    <scope>NUCLEOTIDE SEQUENCE [LARGE SCALE GENOMIC DNA]</scope>
    <source>
        <strain evidence="2">cv. IRGC 101232</strain>
    </source>
</reference>
<feature type="region of interest" description="Disordered" evidence="1">
    <location>
        <begin position="17"/>
        <end position="36"/>
    </location>
</feature>
<evidence type="ECO:0000313" key="2">
    <source>
        <dbReference type="EnsemblPlants" id="OB01G20300.1"/>
    </source>
</evidence>
<reference evidence="2" key="2">
    <citation type="submission" date="2013-04" db="UniProtKB">
        <authorList>
            <consortium name="EnsemblPlants"/>
        </authorList>
    </citation>
    <scope>IDENTIFICATION</scope>
</reference>
<dbReference type="AlphaFoldDB" id="J3KYH4"/>
<dbReference type="HOGENOM" id="CLU_2561970_0_0_1"/>
<organism evidence="2">
    <name type="scientific">Oryza brachyantha</name>
    <name type="common">malo sina</name>
    <dbReference type="NCBI Taxonomy" id="4533"/>
    <lineage>
        <taxon>Eukaryota</taxon>
        <taxon>Viridiplantae</taxon>
        <taxon>Streptophyta</taxon>
        <taxon>Embryophyta</taxon>
        <taxon>Tracheophyta</taxon>
        <taxon>Spermatophyta</taxon>
        <taxon>Magnoliopsida</taxon>
        <taxon>Liliopsida</taxon>
        <taxon>Poales</taxon>
        <taxon>Poaceae</taxon>
        <taxon>BOP clade</taxon>
        <taxon>Oryzoideae</taxon>
        <taxon>Oryzeae</taxon>
        <taxon>Oryzinae</taxon>
        <taxon>Oryza</taxon>
    </lineage>
</organism>
<name>J3KYH4_ORYBR</name>
<accession>J3KYH4</accession>
<proteinExistence type="predicted"/>
<evidence type="ECO:0000256" key="1">
    <source>
        <dbReference type="SAM" id="MobiDB-lite"/>
    </source>
</evidence>
<dbReference type="Gramene" id="OB01G20300.1">
    <property type="protein sequence ID" value="OB01G20300.1"/>
    <property type="gene ID" value="OB01G20300"/>
</dbReference>
<protein>
    <submittedName>
        <fullName evidence="2">Uncharacterized protein</fullName>
    </submittedName>
</protein>
<dbReference type="Proteomes" id="UP000006038">
    <property type="component" value="Chromosome 1"/>
</dbReference>
<keyword evidence="3" id="KW-1185">Reference proteome</keyword>
<sequence length="82" mass="8669">MSQLPISVRLGDETYGANQGFRSEDGYGDLNGDGEGSTARMAAVDGVVRMAAVARPGGVEDGNTTRMAVWTEELGFGVWTEQ</sequence>
<dbReference type="EnsemblPlants" id="OB01G20300.1">
    <property type="protein sequence ID" value="OB01G20300.1"/>
    <property type="gene ID" value="OB01G20300"/>
</dbReference>